<keyword evidence="2" id="KW-0732">Signal</keyword>
<organism evidence="3 4">
    <name type="scientific">Portunus trituberculatus</name>
    <name type="common">Swimming crab</name>
    <name type="synonym">Neptunus trituberculatus</name>
    <dbReference type="NCBI Taxonomy" id="210409"/>
    <lineage>
        <taxon>Eukaryota</taxon>
        <taxon>Metazoa</taxon>
        <taxon>Ecdysozoa</taxon>
        <taxon>Arthropoda</taxon>
        <taxon>Crustacea</taxon>
        <taxon>Multicrustacea</taxon>
        <taxon>Malacostraca</taxon>
        <taxon>Eumalacostraca</taxon>
        <taxon>Eucarida</taxon>
        <taxon>Decapoda</taxon>
        <taxon>Pleocyemata</taxon>
        <taxon>Brachyura</taxon>
        <taxon>Eubrachyura</taxon>
        <taxon>Portunoidea</taxon>
        <taxon>Portunidae</taxon>
        <taxon>Portuninae</taxon>
        <taxon>Portunus</taxon>
    </lineage>
</organism>
<feature type="compositionally biased region" description="Pro residues" evidence="1">
    <location>
        <begin position="76"/>
        <end position="87"/>
    </location>
</feature>
<proteinExistence type="predicted"/>
<sequence length="100" mass="10606">MHTCEWAASGRAAPTILWVLRGVTWGVKAAATGRRGTTVSNGGRPLVRTPRARRGARPLQATTRASRAAELRMTTPAPPTTLPPPPTTRAHLPPAQAPSR</sequence>
<keyword evidence="4" id="KW-1185">Reference proteome</keyword>
<feature type="region of interest" description="Disordered" evidence="1">
    <location>
        <begin position="35"/>
        <end position="100"/>
    </location>
</feature>
<evidence type="ECO:0000313" key="3">
    <source>
        <dbReference type="EMBL" id="MPC78877.1"/>
    </source>
</evidence>
<protein>
    <submittedName>
        <fullName evidence="3">Uncharacterized protein</fullName>
    </submittedName>
</protein>
<evidence type="ECO:0000313" key="4">
    <source>
        <dbReference type="Proteomes" id="UP000324222"/>
    </source>
</evidence>
<name>A0A5B7IBI2_PORTR</name>
<dbReference type="AlphaFoldDB" id="A0A5B7IBI2"/>
<dbReference type="Proteomes" id="UP000324222">
    <property type="component" value="Unassembled WGS sequence"/>
</dbReference>
<comment type="caution">
    <text evidence="3">The sequence shown here is derived from an EMBL/GenBank/DDBJ whole genome shotgun (WGS) entry which is preliminary data.</text>
</comment>
<accession>A0A5B7IBI2</accession>
<evidence type="ECO:0000256" key="1">
    <source>
        <dbReference type="SAM" id="MobiDB-lite"/>
    </source>
</evidence>
<dbReference type="EMBL" id="VSRR010049602">
    <property type="protein sequence ID" value="MPC78877.1"/>
    <property type="molecule type" value="Genomic_DNA"/>
</dbReference>
<gene>
    <name evidence="3" type="ORF">E2C01_073379</name>
</gene>
<feature type="signal peptide" evidence="2">
    <location>
        <begin position="1"/>
        <end position="29"/>
    </location>
</feature>
<feature type="chain" id="PRO_5022904630" evidence="2">
    <location>
        <begin position="30"/>
        <end position="100"/>
    </location>
</feature>
<reference evidence="3 4" key="1">
    <citation type="submission" date="2019-05" db="EMBL/GenBank/DDBJ databases">
        <title>Another draft genome of Portunus trituberculatus and its Hox gene families provides insights of decapod evolution.</title>
        <authorList>
            <person name="Jeong J.-H."/>
            <person name="Song I."/>
            <person name="Kim S."/>
            <person name="Choi T."/>
            <person name="Kim D."/>
            <person name="Ryu S."/>
            <person name="Kim W."/>
        </authorList>
    </citation>
    <scope>NUCLEOTIDE SEQUENCE [LARGE SCALE GENOMIC DNA]</scope>
    <source>
        <tissue evidence="3">Muscle</tissue>
    </source>
</reference>
<evidence type="ECO:0000256" key="2">
    <source>
        <dbReference type="SAM" id="SignalP"/>
    </source>
</evidence>